<dbReference type="InterPro" id="IPR044690">
    <property type="entry name" value="CAS_plant"/>
</dbReference>
<dbReference type="SUPFAM" id="SSF52821">
    <property type="entry name" value="Rhodanese/Cell cycle control phosphatase"/>
    <property type="match status" value="1"/>
</dbReference>
<sequence length="390" mass="40858">MELALRASAAPTPHKSHPLAKSTPPRTQFKPISVSLPTAPTGTALSLLSLFTSPNDANALPISKDQIMSSITQVESAIDQAQEVGSGVLGFSQRVFQALKPGVDAAVPLLKRVGDEALKIASPAVSEASKMAQEAMMSSGIDPDPVVKTVAGAAQQTTKVVDVAKPIAASALEIISSSEPVVIVGAAGTVFLTSLLLPPIWSVISYGLRGYKGQLTPAQTLDLMSTQNYLLFDVRSEKEKNKAGVPRLPSSAKNKLISVPLEELPSKLRGIVRNSKKVEAEIVALKISYLKRISNSSKIVIMDSYCDTAKTVAKALTSLGLKNSWVMAGGFSGGQGWTQSRLGTDSYNVSLAEVLSPSRIIPAAVKSLGTTSSTATAVRGSQKLLPGSNQ</sequence>
<evidence type="ECO:0000313" key="3">
    <source>
        <dbReference type="EMBL" id="KAK9109819.1"/>
    </source>
</evidence>
<dbReference type="Pfam" id="PF00581">
    <property type="entry name" value="Rhodanese"/>
    <property type="match status" value="1"/>
</dbReference>
<dbReference type="GO" id="GO:0071277">
    <property type="term" value="P:cellular response to calcium ion"/>
    <property type="evidence" value="ECO:0007669"/>
    <property type="project" value="InterPro"/>
</dbReference>
<dbReference type="GO" id="GO:0009704">
    <property type="term" value="P:de-etiolation"/>
    <property type="evidence" value="ECO:0007669"/>
    <property type="project" value="InterPro"/>
</dbReference>
<organism evidence="3 4">
    <name type="scientific">Stephania japonica</name>
    <dbReference type="NCBI Taxonomy" id="461633"/>
    <lineage>
        <taxon>Eukaryota</taxon>
        <taxon>Viridiplantae</taxon>
        <taxon>Streptophyta</taxon>
        <taxon>Embryophyta</taxon>
        <taxon>Tracheophyta</taxon>
        <taxon>Spermatophyta</taxon>
        <taxon>Magnoliopsida</taxon>
        <taxon>Ranunculales</taxon>
        <taxon>Menispermaceae</taxon>
        <taxon>Menispermoideae</taxon>
        <taxon>Cissampelideae</taxon>
        <taxon>Stephania</taxon>
    </lineage>
</organism>
<dbReference type="InterPro" id="IPR001763">
    <property type="entry name" value="Rhodanese-like_dom"/>
</dbReference>
<comment type="caution">
    <text evidence="3">The sequence shown here is derived from an EMBL/GenBank/DDBJ whole genome shotgun (WGS) entry which is preliminary data.</text>
</comment>
<dbReference type="GO" id="GO:0090333">
    <property type="term" value="P:regulation of stomatal closure"/>
    <property type="evidence" value="ECO:0007669"/>
    <property type="project" value="InterPro"/>
</dbReference>
<gene>
    <name evidence="3" type="ORF">Sjap_017879</name>
</gene>
<evidence type="ECO:0000259" key="2">
    <source>
        <dbReference type="PROSITE" id="PS50206"/>
    </source>
</evidence>
<feature type="region of interest" description="Disordered" evidence="1">
    <location>
        <begin position="1"/>
        <end position="27"/>
    </location>
</feature>
<dbReference type="PANTHER" id="PTHR34209">
    <property type="entry name" value="RHODANESE/CELL CYCLE CONTROL PHOSPHATASE SUPERFAMILY PROTEIN"/>
    <property type="match status" value="1"/>
</dbReference>
<proteinExistence type="predicted"/>
<evidence type="ECO:0000256" key="1">
    <source>
        <dbReference type="SAM" id="MobiDB-lite"/>
    </source>
</evidence>
<dbReference type="PROSITE" id="PS50206">
    <property type="entry name" value="RHODANESE_3"/>
    <property type="match status" value="1"/>
</dbReference>
<feature type="domain" description="Rhodanese" evidence="2">
    <location>
        <begin position="225"/>
        <end position="346"/>
    </location>
</feature>
<accession>A0AAP0I714</accession>
<dbReference type="EMBL" id="JBBNAE010000007">
    <property type="protein sequence ID" value="KAK9109819.1"/>
    <property type="molecule type" value="Genomic_DNA"/>
</dbReference>
<protein>
    <recommendedName>
        <fullName evidence="2">Rhodanese domain-containing protein</fullName>
    </recommendedName>
</protein>
<name>A0AAP0I714_9MAGN</name>
<dbReference type="AlphaFoldDB" id="A0AAP0I714"/>
<dbReference type="PANTHER" id="PTHR34209:SF1">
    <property type="entry name" value="CALCIUM SENSING RECEPTOR, CHLOROPLASTIC"/>
    <property type="match status" value="1"/>
</dbReference>
<keyword evidence="4" id="KW-1185">Reference proteome</keyword>
<dbReference type="Proteomes" id="UP001417504">
    <property type="component" value="Unassembled WGS sequence"/>
</dbReference>
<evidence type="ECO:0000313" key="4">
    <source>
        <dbReference type="Proteomes" id="UP001417504"/>
    </source>
</evidence>
<dbReference type="Gene3D" id="3.40.250.10">
    <property type="entry name" value="Rhodanese-like domain"/>
    <property type="match status" value="1"/>
</dbReference>
<dbReference type="CDD" id="cd00158">
    <property type="entry name" value="RHOD"/>
    <property type="match status" value="1"/>
</dbReference>
<dbReference type="InterPro" id="IPR036873">
    <property type="entry name" value="Rhodanese-like_dom_sf"/>
</dbReference>
<reference evidence="3 4" key="1">
    <citation type="submission" date="2024-01" db="EMBL/GenBank/DDBJ databases">
        <title>Genome assemblies of Stephania.</title>
        <authorList>
            <person name="Yang L."/>
        </authorList>
    </citation>
    <scope>NUCLEOTIDE SEQUENCE [LARGE SCALE GENOMIC DNA]</scope>
    <source>
        <strain evidence="3">QJT</strain>
        <tissue evidence="3">Leaf</tissue>
    </source>
</reference>